<dbReference type="GO" id="GO:0000786">
    <property type="term" value="C:nucleosome"/>
    <property type="evidence" value="ECO:0007669"/>
    <property type="project" value="UniProtKB-KW"/>
</dbReference>
<evidence type="ECO:0000256" key="10">
    <source>
        <dbReference type="RuleBase" id="RU000528"/>
    </source>
</evidence>
<evidence type="ECO:0000256" key="3">
    <source>
        <dbReference type="ARBA" id="ARBA00004286"/>
    </source>
</evidence>
<evidence type="ECO:0000256" key="1">
    <source>
        <dbReference type="ARBA" id="ARBA00002001"/>
    </source>
</evidence>
<comment type="similarity">
    <text evidence="4 10">Belongs to the histone H4 family.</text>
</comment>
<sequence>MAPRRDGMIRSDVSGSVPYRSTGGKTAPVGGGKASMGLGLGRSMGGKGQAKRHRKILRDNIKGVTKGDIRRLARRGGVKRISGMIYNETRFVMRSFLETILKDICAVTEVCGRKTVMVEDIIYALRRQGRTLYGFGEPAR</sequence>
<keyword evidence="6 10" id="KW-0158">Chromosome</keyword>
<dbReference type="GO" id="GO:0046982">
    <property type="term" value="F:protein heterodimerization activity"/>
    <property type="evidence" value="ECO:0007669"/>
    <property type="project" value="InterPro"/>
</dbReference>
<dbReference type="AlphaFoldDB" id="A0A6G1KWG8"/>
<evidence type="ECO:0000256" key="7">
    <source>
        <dbReference type="ARBA" id="ARBA00023125"/>
    </source>
</evidence>
<dbReference type="CDD" id="cd22912">
    <property type="entry name" value="HFD_H4"/>
    <property type="match status" value="1"/>
</dbReference>
<dbReference type="Proteomes" id="UP000799436">
    <property type="component" value="Unassembled WGS sequence"/>
</dbReference>
<comment type="subunit">
    <text evidence="5 10">The nucleosome is a histone octamer containing two molecules each of H2A, H2B, H3 and H4 assembled in one H3-H4 heterotetramer and two H2A-H2B heterodimers. The octamer wraps approximately 147 bp of DNA.</text>
</comment>
<keyword evidence="9 10" id="KW-0544">Nucleosome core</keyword>
<dbReference type="GO" id="GO:0005634">
    <property type="term" value="C:nucleus"/>
    <property type="evidence" value="ECO:0007669"/>
    <property type="project" value="UniProtKB-SubCell"/>
</dbReference>
<dbReference type="InterPro" id="IPR001951">
    <property type="entry name" value="Histone_H4"/>
</dbReference>
<dbReference type="FunFam" id="1.10.20.10:FF:000012">
    <property type="entry name" value="Histone H4"/>
    <property type="match status" value="1"/>
</dbReference>
<dbReference type="SUPFAM" id="SSF47113">
    <property type="entry name" value="Histone-fold"/>
    <property type="match status" value="1"/>
</dbReference>
<evidence type="ECO:0000256" key="6">
    <source>
        <dbReference type="ARBA" id="ARBA00022454"/>
    </source>
</evidence>
<dbReference type="GO" id="GO:0030527">
    <property type="term" value="F:structural constituent of chromatin"/>
    <property type="evidence" value="ECO:0007669"/>
    <property type="project" value="InterPro"/>
</dbReference>
<evidence type="ECO:0000313" key="13">
    <source>
        <dbReference type="Proteomes" id="UP000799436"/>
    </source>
</evidence>
<dbReference type="SMART" id="SM00417">
    <property type="entry name" value="H4"/>
    <property type="match status" value="1"/>
</dbReference>
<dbReference type="Gene3D" id="1.10.20.10">
    <property type="entry name" value="Histone, subunit A"/>
    <property type="match status" value="1"/>
</dbReference>
<feature type="region of interest" description="Disordered" evidence="11">
    <location>
        <begin position="1"/>
        <end position="32"/>
    </location>
</feature>
<dbReference type="OrthoDB" id="3919494at2759"/>
<evidence type="ECO:0000256" key="4">
    <source>
        <dbReference type="ARBA" id="ARBA00006564"/>
    </source>
</evidence>
<accession>A0A6G1KWG8</accession>
<evidence type="ECO:0000256" key="9">
    <source>
        <dbReference type="ARBA" id="ARBA00023269"/>
    </source>
</evidence>
<keyword evidence="8 10" id="KW-0539">Nucleus</keyword>
<evidence type="ECO:0000313" key="12">
    <source>
        <dbReference type="EMBL" id="KAF2764976.1"/>
    </source>
</evidence>
<proteinExistence type="inferred from homology"/>
<protein>
    <recommendedName>
        <fullName evidence="10">Histone H4</fullName>
    </recommendedName>
</protein>
<comment type="subcellular location">
    <subcellularLocation>
        <location evidence="3">Chromosome</location>
    </subcellularLocation>
    <subcellularLocation>
        <location evidence="2">Nucleus</location>
    </subcellularLocation>
</comment>
<evidence type="ECO:0000256" key="5">
    <source>
        <dbReference type="ARBA" id="ARBA00011538"/>
    </source>
</evidence>
<dbReference type="GO" id="GO:0003677">
    <property type="term" value="F:DNA binding"/>
    <property type="evidence" value="ECO:0007669"/>
    <property type="project" value="UniProtKB-KW"/>
</dbReference>
<dbReference type="PRINTS" id="PR00623">
    <property type="entry name" value="HISTONEH4"/>
</dbReference>
<keyword evidence="13" id="KW-1185">Reference proteome</keyword>
<evidence type="ECO:0000256" key="2">
    <source>
        <dbReference type="ARBA" id="ARBA00004123"/>
    </source>
</evidence>
<name>A0A6G1KWG8_9PEZI</name>
<dbReference type="EMBL" id="ML995904">
    <property type="protein sequence ID" value="KAF2764976.1"/>
    <property type="molecule type" value="Genomic_DNA"/>
</dbReference>
<reference evidence="12" key="1">
    <citation type="journal article" date="2020" name="Stud. Mycol.">
        <title>101 Dothideomycetes genomes: a test case for predicting lifestyles and emergence of pathogens.</title>
        <authorList>
            <person name="Haridas S."/>
            <person name="Albert R."/>
            <person name="Binder M."/>
            <person name="Bloem J."/>
            <person name="Labutti K."/>
            <person name="Salamov A."/>
            <person name="Andreopoulos B."/>
            <person name="Baker S."/>
            <person name="Barry K."/>
            <person name="Bills G."/>
            <person name="Bluhm B."/>
            <person name="Cannon C."/>
            <person name="Castanera R."/>
            <person name="Culley D."/>
            <person name="Daum C."/>
            <person name="Ezra D."/>
            <person name="Gonzalez J."/>
            <person name="Henrissat B."/>
            <person name="Kuo A."/>
            <person name="Liang C."/>
            <person name="Lipzen A."/>
            <person name="Lutzoni F."/>
            <person name="Magnuson J."/>
            <person name="Mondo S."/>
            <person name="Nolan M."/>
            <person name="Ohm R."/>
            <person name="Pangilinan J."/>
            <person name="Park H.-J."/>
            <person name="Ramirez L."/>
            <person name="Alfaro M."/>
            <person name="Sun H."/>
            <person name="Tritt A."/>
            <person name="Yoshinaga Y."/>
            <person name="Zwiers L.-H."/>
            <person name="Turgeon B."/>
            <person name="Goodwin S."/>
            <person name="Spatafora J."/>
            <person name="Crous P."/>
            <person name="Grigoriev I."/>
        </authorList>
    </citation>
    <scope>NUCLEOTIDE SEQUENCE</scope>
    <source>
        <strain evidence="12">CBS 116005</strain>
    </source>
</reference>
<evidence type="ECO:0000256" key="11">
    <source>
        <dbReference type="SAM" id="MobiDB-lite"/>
    </source>
</evidence>
<dbReference type="PANTHER" id="PTHR10484">
    <property type="entry name" value="HISTONE H4"/>
    <property type="match status" value="1"/>
</dbReference>
<dbReference type="InterPro" id="IPR009072">
    <property type="entry name" value="Histone-fold"/>
</dbReference>
<comment type="function">
    <text evidence="1 10">Core component of nucleosome. Nucleosomes wrap and compact DNA into chromatin, limiting DNA accessibility to the cellular machineries which require DNA as a template. Histones thereby play a central role in transcription regulation, DNA repair, DNA replication and chromosomal stability. DNA accessibility is regulated via a complex set of post-translational modifications of histones, also called histone code, and nucleosome remodeling.</text>
</comment>
<gene>
    <name evidence="12" type="ORF">EJ03DRAFT_331371</name>
</gene>
<evidence type="ECO:0000256" key="8">
    <source>
        <dbReference type="ARBA" id="ARBA00023242"/>
    </source>
</evidence>
<keyword evidence="7 10" id="KW-0238">DNA-binding</keyword>
<organism evidence="12 13">
    <name type="scientific">Teratosphaeria nubilosa</name>
    <dbReference type="NCBI Taxonomy" id="161662"/>
    <lineage>
        <taxon>Eukaryota</taxon>
        <taxon>Fungi</taxon>
        <taxon>Dikarya</taxon>
        <taxon>Ascomycota</taxon>
        <taxon>Pezizomycotina</taxon>
        <taxon>Dothideomycetes</taxon>
        <taxon>Dothideomycetidae</taxon>
        <taxon>Mycosphaerellales</taxon>
        <taxon>Teratosphaeriaceae</taxon>
        <taxon>Teratosphaeria</taxon>
    </lineage>
</organism>